<comment type="similarity">
    <text evidence="1">Belongs to the serine-aspartate repeat-containing protein (SDr) family.</text>
</comment>
<dbReference type="SUPFAM" id="SSF49452">
    <property type="entry name" value="Starch-binding domain-like"/>
    <property type="match status" value="2"/>
</dbReference>
<dbReference type="EMBL" id="AP019307">
    <property type="protein sequence ID" value="BBH16759.1"/>
    <property type="molecule type" value="Genomic_DNA"/>
</dbReference>
<proteinExistence type="inferred from homology"/>
<evidence type="ECO:0008006" key="7">
    <source>
        <dbReference type="Google" id="ProtNLM"/>
    </source>
</evidence>
<dbReference type="Gene3D" id="2.60.40.1120">
    <property type="entry name" value="Carboxypeptidase-like, regulatory domain"/>
    <property type="match status" value="3"/>
</dbReference>
<gene>
    <name evidence="5" type="ORF">Back2_10460</name>
</gene>
<dbReference type="Pfam" id="PF13620">
    <property type="entry name" value="CarboxypepD_reg"/>
    <property type="match status" value="1"/>
</dbReference>
<feature type="chain" id="PRO_5018296305" description="Alpha-amylase" evidence="4">
    <location>
        <begin position="35"/>
        <end position="728"/>
    </location>
</feature>
<evidence type="ECO:0000313" key="5">
    <source>
        <dbReference type="EMBL" id="BBH16759.1"/>
    </source>
</evidence>
<dbReference type="AlphaFoldDB" id="A0A3G9J1C0"/>
<keyword evidence="6" id="KW-1185">Reference proteome</keyword>
<evidence type="ECO:0000256" key="4">
    <source>
        <dbReference type="SAM" id="SignalP"/>
    </source>
</evidence>
<dbReference type="KEGG" id="nbe:Back2_10460"/>
<protein>
    <recommendedName>
        <fullName evidence="7">Alpha-amylase</fullName>
    </recommendedName>
</protein>
<sequence length="728" mass="74830">MGMSSHRDRPWVYKALIAAVVAAVLGGSVSPADAGTTASISGRVVDASTGLGVAGVTVDVLINNNSGLWGSLGGAPIVTAADGTYTDSNLPYGTYRVSVEASQDHVSRWYGGGTSLSTATDIAVHEDQATTGINIAVPAAAHITGEVTGADTSAGVGQVYVVAYKSTDLSYPARSAWSDANGTYDVGGLDAGTYIVCARTSPPSPYLWQCWQAAADTSSARPITVPAGATIANTDFVLVRGATLTGTVTIAGNGPATSGYVEVYQRDSQGVLWQRGRSAIGSNGSYQVLGLPAASLFVSFSGPGFATEYWENATDLAHATPVPVTAGSTTTLNATVEPPPPPQLGTVTGRVVDWQGAPIAGATVNVGQHSTTTLSDGTYSLTIPVGTYGAYFTAPGYLEANYQPADPSASSYVTVTLGQTTGNIDATLYPPARASGTATDPDGHPLTNFAVWAMRRNSNGHWDTVGSAGGSSTGTWQITGLLGGTYTFVFLAGPGQGLATTYLGGTHSIATAQTVDVPTGGSTGDIAGVLDRAGSISGTLTWTGMSLAAHPISVVKTAPQDWLNDLVPTVTTHENGTYTVNDLVPGTYTLTYFCDAPQVFGLAPGATPTPSTVPVAATRTITVTSGGSVREDVDETGCQLATTAKATTVGVPRVGRTLTARVGTYRPYAVRISITWFRGTRATTFHGSTYRLTKLDRGQRISAHVRVTRTGYRPLTYATSPTHPIAAG</sequence>
<dbReference type="Gene3D" id="2.60.40.2700">
    <property type="match status" value="1"/>
</dbReference>
<dbReference type="PANTHER" id="PTHR36108:SF13">
    <property type="entry name" value="COLOSSIN-B-RELATED"/>
    <property type="match status" value="1"/>
</dbReference>
<dbReference type="PANTHER" id="PTHR36108">
    <property type="entry name" value="COLOSSIN-B-RELATED"/>
    <property type="match status" value="1"/>
</dbReference>
<dbReference type="OrthoDB" id="3771655at2"/>
<feature type="signal peptide" evidence="4">
    <location>
        <begin position="1"/>
        <end position="34"/>
    </location>
</feature>
<evidence type="ECO:0000313" key="6">
    <source>
        <dbReference type="Proteomes" id="UP000271573"/>
    </source>
</evidence>
<organism evidence="5 6">
    <name type="scientific">Nocardioides baekrokdamisoli</name>
    <dbReference type="NCBI Taxonomy" id="1804624"/>
    <lineage>
        <taxon>Bacteria</taxon>
        <taxon>Bacillati</taxon>
        <taxon>Actinomycetota</taxon>
        <taxon>Actinomycetes</taxon>
        <taxon>Propionibacteriales</taxon>
        <taxon>Nocardioidaceae</taxon>
        <taxon>Nocardioides</taxon>
    </lineage>
</organism>
<dbReference type="InterPro" id="IPR008969">
    <property type="entry name" value="CarboxyPept-like_regulatory"/>
</dbReference>
<dbReference type="GO" id="GO:0030246">
    <property type="term" value="F:carbohydrate binding"/>
    <property type="evidence" value="ECO:0007669"/>
    <property type="project" value="InterPro"/>
</dbReference>
<evidence type="ECO:0000256" key="2">
    <source>
        <dbReference type="ARBA" id="ARBA00022525"/>
    </source>
</evidence>
<dbReference type="Proteomes" id="UP000271573">
    <property type="component" value="Chromosome"/>
</dbReference>
<evidence type="ECO:0000256" key="1">
    <source>
        <dbReference type="ARBA" id="ARBA00007257"/>
    </source>
</evidence>
<name>A0A3G9J1C0_9ACTN</name>
<dbReference type="SUPFAM" id="SSF49464">
    <property type="entry name" value="Carboxypeptidase regulatory domain-like"/>
    <property type="match status" value="1"/>
</dbReference>
<accession>A0A3G9J1C0</accession>
<reference evidence="5 6" key="1">
    <citation type="submission" date="2018-11" db="EMBL/GenBank/DDBJ databases">
        <title>Complete genome sequence of Nocardioides baekrokdamisoli strain KCTC 39748.</title>
        <authorList>
            <person name="Kang S.W."/>
            <person name="Lee K.C."/>
            <person name="Kim K.K."/>
            <person name="Kim J.S."/>
            <person name="Kim D.S."/>
            <person name="Ko S.H."/>
            <person name="Yang S.H."/>
            <person name="Shin Y.K."/>
            <person name="Lee J.S."/>
        </authorList>
    </citation>
    <scope>NUCLEOTIDE SEQUENCE [LARGE SCALE GENOMIC DNA]</scope>
    <source>
        <strain evidence="5 6">KCTC 39748</strain>
    </source>
</reference>
<keyword evidence="2" id="KW-0964">Secreted</keyword>
<keyword evidence="3 4" id="KW-0732">Signal</keyword>
<dbReference type="SUPFAM" id="SSF117074">
    <property type="entry name" value="Hypothetical protein PA1324"/>
    <property type="match status" value="1"/>
</dbReference>
<dbReference type="InterPro" id="IPR013784">
    <property type="entry name" value="Carb-bd-like_fold"/>
</dbReference>
<evidence type="ECO:0000256" key="3">
    <source>
        <dbReference type="ARBA" id="ARBA00022729"/>
    </source>
</evidence>